<keyword evidence="7" id="KW-0862">Zinc</keyword>
<dbReference type="SUPFAM" id="SSF109640">
    <property type="entry name" value="KRAB domain (Kruppel-associated box)"/>
    <property type="match status" value="1"/>
</dbReference>
<keyword evidence="8" id="KW-0805">Transcription regulation</keyword>
<evidence type="ECO:0000256" key="1">
    <source>
        <dbReference type="ARBA" id="ARBA00003767"/>
    </source>
</evidence>
<keyword evidence="6 12" id="KW-0863">Zinc-finger</keyword>
<dbReference type="SUPFAM" id="SSF57667">
    <property type="entry name" value="beta-beta-alpha zinc fingers"/>
    <property type="match status" value="5"/>
</dbReference>
<dbReference type="Pfam" id="PF01352">
    <property type="entry name" value="KRAB"/>
    <property type="match status" value="1"/>
</dbReference>
<dbReference type="PROSITE" id="PS00028">
    <property type="entry name" value="ZINC_FINGER_C2H2_1"/>
    <property type="match status" value="8"/>
</dbReference>
<feature type="domain" description="C2H2-type" evidence="13">
    <location>
        <begin position="455"/>
        <end position="482"/>
    </location>
</feature>
<evidence type="ECO:0000256" key="6">
    <source>
        <dbReference type="ARBA" id="ARBA00022771"/>
    </source>
</evidence>
<keyword evidence="10" id="KW-0804">Transcription</keyword>
<dbReference type="GO" id="GO:0000978">
    <property type="term" value="F:RNA polymerase II cis-regulatory region sequence-specific DNA binding"/>
    <property type="evidence" value="ECO:0007669"/>
    <property type="project" value="TreeGrafter"/>
</dbReference>
<gene>
    <name evidence="15" type="ORF">CR201_G0029865</name>
</gene>
<dbReference type="GO" id="GO:0008270">
    <property type="term" value="F:zinc ion binding"/>
    <property type="evidence" value="ECO:0007669"/>
    <property type="project" value="UniProtKB-KW"/>
</dbReference>
<dbReference type="GO" id="GO:0003700">
    <property type="term" value="F:DNA-binding transcription factor activity"/>
    <property type="evidence" value="ECO:0007669"/>
    <property type="project" value="TreeGrafter"/>
</dbReference>
<organism evidence="15">
    <name type="scientific">Pongo abelii</name>
    <name type="common">Sumatran orangutan</name>
    <name type="synonym">Pongo pygmaeus abelii</name>
    <dbReference type="NCBI Taxonomy" id="9601"/>
    <lineage>
        <taxon>Eukaryota</taxon>
        <taxon>Metazoa</taxon>
        <taxon>Chordata</taxon>
        <taxon>Craniata</taxon>
        <taxon>Vertebrata</taxon>
        <taxon>Euteleostomi</taxon>
        <taxon>Mammalia</taxon>
        <taxon>Eutheria</taxon>
        <taxon>Euarchontoglires</taxon>
        <taxon>Primates</taxon>
        <taxon>Haplorrhini</taxon>
        <taxon>Catarrhini</taxon>
        <taxon>Hominidae</taxon>
        <taxon>Pongo</taxon>
    </lineage>
</organism>
<dbReference type="FunFam" id="3.30.160.60:FF:004137">
    <property type="match status" value="1"/>
</dbReference>
<feature type="domain" description="C2H2-type" evidence="13">
    <location>
        <begin position="399"/>
        <end position="426"/>
    </location>
</feature>
<dbReference type="InterPro" id="IPR036051">
    <property type="entry name" value="KRAB_dom_sf"/>
</dbReference>
<dbReference type="PANTHER" id="PTHR24404">
    <property type="entry name" value="ZINC FINGER PROTEIN"/>
    <property type="match status" value="1"/>
</dbReference>
<dbReference type="AlphaFoldDB" id="A0A2J8U9T4"/>
<feature type="domain" description="C2H2-type" evidence="13">
    <location>
        <begin position="371"/>
        <end position="398"/>
    </location>
</feature>
<dbReference type="CDD" id="cd07765">
    <property type="entry name" value="KRAB_A-box"/>
    <property type="match status" value="1"/>
</dbReference>
<evidence type="ECO:0000256" key="7">
    <source>
        <dbReference type="ARBA" id="ARBA00022833"/>
    </source>
</evidence>
<dbReference type="Gene3D" id="6.10.140.140">
    <property type="match status" value="1"/>
</dbReference>
<dbReference type="PROSITE" id="PS50805">
    <property type="entry name" value="KRAB"/>
    <property type="match status" value="1"/>
</dbReference>
<dbReference type="InterPro" id="IPR036236">
    <property type="entry name" value="Znf_C2H2_sf"/>
</dbReference>
<dbReference type="Gene3D" id="3.30.160.60">
    <property type="entry name" value="Classic Zinc Finger"/>
    <property type="match status" value="9"/>
</dbReference>
<dbReference type="GO" id="GO:0031981">
    <property type="term" value="C:nuclear lumen"/>
    <property type="evidence" value="ECO:0007669"/>
    <property type="project" value="UniProtKB-ARBA"/>
</dbReference>
<feature type="domain" description="C2H2-type" evidence="13">
    <location>
        <begin position="483"/>
        <end position="510"/>
    </location>
</feature>
<dbReference type="FunFam" id="3.30.160.60:FF:002402">
    <property type="entry name" value="Zinc finger protein 347"/>
    <property type="match status" value="1"/>
</dbReference>
<dbReference type="FunFam" id="3.30.160.60:FF:000416">
    <property type="entry name" value="zinc finger protein 879 isoform X1"/>
    <property type="match status" value="1"/>
</dbReference>
<comment type="function">
    <text evidence="1">May be involved in transcriptional regulation.</text>
</comment>
<dbReference type="FunFam" id="3.30.160.60:FF:003580">
    <property type="entry name" value="Zinc finger protein 813"/>
    <property type="match status" value="1"/>
</dbReference>
<feature type="domain" description="C2H2-type" evidence="13">
    <location>
        <begin position="259"/>
        <end position="286"/>
    </location>
</feature>
<dbReference type="InterPro" id="IPR013087">
    <property type="entry name" value="Znf_C2H2_type"/>
</dbReference>
<proteinExistence type="inferred from homology"/>
<feature type="domain" description="C2H2-type" evidence="13">
    <location>
        <begin position="287"/>
        <end position="314"/>
    </location>
</feature>
<dbReference type="SMART" id="SM00349">
    <property type="entry name" value="KRAB"/>
    <property type="match status" value="1"/>
</dbReference>
<evidence type="ECO:0000256" key="9">
    <source>
        <dbReference type="ARBA" id="ARBA00023125"/>
    </source>
</evidence>
<evidence type="ECO:0000256" key="3">
    <source>
        <dbReference type="ARBA" id="ARBA00006991"/>
    </source>
</evidence>
<accession>A0A2J8U9T4</accession>
<evidence type="ECO:0000256" key="5">
    <source>
        <dbReference type="ARBA" id="ARBA00022737"/>
    </source>
</evidence>
<dbReference type="EMBL" id="NDHI03003467">
    <property type="protein sequence ID" value="PNJ42025.1"/>
    <property type="molecule type" value="Genomic_DNA"/>
</dbReference>
<feature type="domain" description="C2H2-type" evidence="13">
    <location>
        <begin position="315"/>
        <end position="342"/>
    </location>
</feature>
<evidence type="ECO:0000313" key="15">
    <source>
        <dbReference type="EMBL" id="PNJ42025.1"/>
    </source>
</evidence>
<name>A0A2J8U9T4_PONAB</name>
<keyword evidence="9" id="KW-0238">DNA-binding</keyword>
<evidence type="ECO:0000256" key="10">
    <source>
        <dbReference type="ARBA" id="ARBA00023163"/>
    </source>
</evidence>
<feature type="domain" description="C2H2-type" evidence="13">
    <location>
        <begin position="343"/>
        <end position="370"/>
    </location>
</feature>
<dbReference type="FunFam" id="3.30.160.60:FF:000394">
    <property type="entry name" value="Zinc finger protein 836"/>
    <property type="match status" value="5"/>
</dbReference>
<dbReference type="Pfam" id="PF00096">
    <property type="entry name" value="zf-C2H2"/>
    <property type="match status" value="8"/>
</dbReference>
<evidence type="ECO:0000256" key="8">
    <source>
        <dbReference type="ARBA" id="ARBA00023015"/>
    </source>
</evidence>
<feature type="domain" description="KRAB" evidence="14">
    <location>
        <begin position="8"/>
        <end position="82"/>
    </location>
</feature>
<comment type="caution">
    <text evidence="15">The sequence shown here is derived from an EMBL/GenBank/DDBJ whole genome shotgun (WGS) entry which is preliminary data.</text>
</comment>
<dbReference type="InterPro" id="IPR001909">
    <property type="entry name" value="KRAB"/>
</dbReference>
<protein>
    <submittedName>
        <fullName evidence="15">ZNF83 isoform 7</fullName>
    </submittedName>
</protein>
<comment type="subcellular location">
    <subcellularLocation>
        <location evidence="2">Nucleus</location>
    </subcellularLocation>
</comment>
<dbReference type="PANTHER" id="PTHR24404:SF100">
    <property type="entry name" value="ZINC FINGER PROTEIN 501"/>
    <property type="match status" value="1"/>
</dbReference>
<evidence type="ECO:0000259" key="14">
    <source>
        <dbReference type="PROSITE" id="PS50805"/>
    </source>
</evidence>
<evidence type="ECO:0000256" key="2">
    <source>
        <dbReference type="ARBA" id="ARBA00004123"/>
    </source>
</evidence>
<reference evidence="15" key="1">
    <citation type="submission" date="2017-12" db="EMBL/GenBank/DDBJ databases">
        <title>High-resolution comparative analysis of great ape genomes.</title>
        <authorList>
            <person name="Pollen A."/>
            <person name="Hastie A."/>
            <person name="Hormozdiari F."/>
            <person name="Dougherty M."/>
            <person name="Liu R."/>
            <person name="Chaisson M."/>
            <person name="Hoppe E."/>
            <person name="Hill C."/>
            <person name="Pang A."/>
            <person name="Hillier L."/>
            <person name="Baker C."/>
            <person name="Armstrong J."/>
            <person name="Shendure J."/>
            <person name="Paten B."/>
            <person name="Wilson R."/>
            <person name="Chao H."/>
            <person name="Schneider V."/>
            <person name="Ventura M."/>
            <person name="Kronenberg Z."/>
            <person name="Murali S."/>
            <person name="Gordon D."/>
            <person name="Cantsilieris S."/>
            <person name="Munson K."/>
            <person name="Nelson B."/>
            <person name="Raja A."/>
            <person name="Underwood J."/>
            <person name="Diekhans M."/>
            <person name="Fiddes I."/>
            <person name="Haussler D."/>
            <person name="Eichler E."/>
        </authorList>
    </citation>
    <scope>NUCLEOTIDE SEQUENCE [LARGE SCALE GENOMIC DNA]</scope>
    <source>
        <strain evidence="15">Susie</strain>
    </source>
</reference>
<sequence length="539" mass="62338">MALPQGLLTFRDVAIEFSQEEWKCLDPAQRTLYRDVMLENYRNLVSLVGVSLLLPKLECNGTILAHQNFCLPGSSDSPASASKVAGITGIFSKCEIKELPPKKESNTGEIFQTVMLERQESHDIQDFCFRETQKNVHDSQCQWKHDERHYKRVCMTYKGSLIGRRDTHGRKDDAQNKPIKNQLGLNLQSHLPELQLFQAEGKIYKYDHMEKSVNSSSLDSPPQRISSTVKTHISHTYEYNFMDSLFTKKEKANIGTEHYKCNECGKAFHQGLHFTIRQIIHTKETQFTCDICGKIFNKKSNLASHRRIHTGEKPYKCHECGKVFNNISHLAQHRRIHTGEKPYKCNECGKVFHQISHLAQHRTIHTGEKPYECNKCGKVFSHNSYLAQHLIIHTGEKPYKCNVCGKVFNHISHLAQHRRIHTGEKPYKCNVCGKVFNHISHLAQHRRIHTGEKPYKCNVCGKVFNHISHLANHRRIHTGEKPYKCNVCGKVFNHISHLAQHQRIHTGEKPYKCMWKGLQSYFTPCTTLENSHWRETLQM</sequence>
<keyword evidence="11" id="KW-0539">Nucleus</keyword>
<dbReference type="PROSITE" id="PS50157">
    <property type="entry name" value="ZINC_FINGER_C2H2_2"/>
    <property type="match status" value="9"/>
</dbReference>
<dbReference type="GO" id="GO:0006357">
    <property type="term" value="P:regulation of transcription by RNA polymerase II"/>
    <property type="evidence" value="ECO:0007669"/>
    <property type="project" value="TreeGrafter"/>
</dbReference>
<evidence type="ECO:0000256" key="4">
    <source>
        <dbReference type="ARBA" id="ARBA00022723"/>
    </source>
</evidence>
<evidence type="ECO:0000256" key="12">
    <source>
        <dbReference type="PROSITE-ProRule" id="PRU00042"/>
    </source>
</evidence>
<evidence type="ECO:0000256" key="11">
    <source>
        <dbReference type="ARBA" id="ARBA00023242"/>
    </source>
</evidence>
<dbReference type="SMART" id="SM00355">
    <property type="entry name" value="ZnF_C2H2"/>
    <property type="match status" value="9"/>
</dbReference>
<feature type="domain" description="C2H2-type" evidence="13">
    <location>
        <begin position="427"/>
        <end position="454"/>
    </location>
</feature>
<dbReference type="InterPro" id="IPR050589">
    <property type="entry name" value="Ikaros_C2H2-ZF"/>
</dbReference>
<comment type="similarity">
    <text evidence="3">Belongs to the krueppel C2H2-type zinc-finger protein family.</text>
</comment>
<keyword evidence="5" id="KW-0677">Repeat</keyword>
<keyword evidence="4" id="KW-0479">Metal-binding</keyword>
<evidence type="ECO:0000259" key="13">
    <source>
        <dbReference type="PROSITE" id="PS50157"/>
    </source>
</evidence>